<feature type="region of interest" description="Disordered" evidence="1">
    <location>
        <begin position="33"/>
        <end position="82"/>
    </location>
</feature>
<protein>
    <submittedName>
        <fullName evidence="2">Uncharacterized protein</fullName>
    </submittedName>
</protein>
<proteinExistence type="predicted"/>
<feature type="compositionally biased region" description="Polar residues" evidence="1">
    <location>
        <begin position="223"/>
        <end position="234"/>
    </location>
</feature>
<keyword evidence="3" id="KW-1185">Reference proteome</keyword>
<evidence type="ECO:0000256" key="1">
    <source>
        <dbReference type="SAM" id="MobiDB-lite"/>
    </source>
</evidence>
<organism evidence="2 3">
    <name type="scientific">Coleophoma crateriformis</name>
    <dbReference type="NCBI Taxonomy" id="565419"/>
    <lineage>
        <taxon>Eukaryota</taxon>
        <taxon>Fungi</taxon>
        <taxon>Dikarya</taxon>
        <taxon>Ascomycota</taxon>
        <taxon>Pezizomycotina</taxon>
        <taxon>Leotiomycetes</taxon>
        <taxon>Helotiales</taxon>
        <taxon>Dermateaceae</taxon>
        <taxon>Coleophoma</taxon>
    </lineage>
</organism>
<feature type="region of interest" description="Disordered" evidence="1">
    <location>
        <begin position="95"/>
        <end position="134"/>
    </location>
</feature>
<feature type="region of interest" description="Disordered" evidence="1">
    <location>
        <begin position="221"/>
        <end position="242"/>
    </location>
</feature>
<accession>A0A3D8RPY4</accession>
<dbReference type="AlphaFoldDB" id="A0A3D8RPY4"/>
<reference evidence="2 3" key="1">
    <citation type="journal article" date="2018" name="IMA Fungus">
        <title>IMA Genome-F 9: Draft genome sequence of Annulohypoxylon stygium, Aspergillus mulundensis, Berkeleyomyces basicola (syn. Thielaviopsis basicola), Ceratocystis smalleyi, two Cercospora beticola strains, Coleophoma cylindrospora, Fusarium fracticaudum, Phialophora cf. hyalina, and Morchella septimelata.</title>
        <authorList>
            <person name="Wingfield B.D."/>
            <person name="Bills G.F."/>
            <person name="Dong Y."/>
            <person name="Huang W."/>
            <person name="Nel W.J."/>
            <person name="Swalarsk-Parry B.S."/>
            <person name="Vaghefi N."/>
            <person name="Wilken P.M."/>
            <person name="An Z."/>
            <person name="de Beer Z.W."/>
            <person name="De Vos L."/>
            <person name="Chen L."/>
            <person name="Duong T.A."/>
            <person name="Gao Y."/>
            <person name="Hammerbacher A."/>
            <person name="Kikkert J.R."/>
            <person name="Li Y."/>
            <person name="Li H."/>
            <person name="Li K."/>
            <person name="Li Q."/>
            <person name="Liu X."/>
            <person name="Ma X."/>
            <person name="Naidoo K."/>
            <person name="Pethybridge S.J."/>
            <person name="Sun J."/>
            <person name="Steenkamp E.T."/>
            <person name="van der Nest M.A."/>
            <person name="van Wyk S."/>
            <person name="Wingfield M.J."/>
            <person name="Xiong C."/>
            <person name="Yue Q."/>
            <person name="Zhang X."/>
        </authorList>
    </citation>
    <scope>NUCLEOTIDE SEQUENCE [LARGE SCALE GENOMIC DNA]</scope>
    <source>
        <strain evidence="2 3">BP5796</strain>
    </source>
</reference>
<dbReference type="EMBL" id="PDLN01000009">
    <property type="protein sequence ID" value="RDW76030.1"/>
    <property type="molecule type" value="Genomic_DNA"/>
</dbReference>
<dbReference type="OrthoDB" id="10337744at2759"/>
<feature type="compositionally biased region" description="Basic residues" evidence="1">
    <location>
        <begin position="38"/>
        <end position="61"/>
    </location>
</feature>
<name>A0A3D8RPY4_9HELO</name>
<sequence length="242" mass="26692">MATIDQVQTVLGQTRATITLQIPIDLQLLPRQWNRGTSPRKRNRKYSRSRSPKRKVLKRIKASPVPIGAQGKHSAEDGHRPTYLGAASDEILATGRSVQKRRTQPARSLSRETGWAGPSSQVSTIDSDDSDDSIPSRKTVEFLLQGGNNRDTNLVSLGAGLGTINHIKSQPDFLARDTANTVALFRYQATSSFTPSRRAQRTFSDKYRMFEGEDGFGVRVGNPLSTTRLPSSNAYKPEALPN</sequence>
<comment type="caution">
    <text evidence="2">The sequence shown here is derived from an EMBL/GenBank/DDBJ whole genome shotgun (WGS) entry which is preliminary data.</text>
</comment>
<evidence type="ECO:0000313" key="3">
    <source>
        <dbReference type="Proteomes" id="UP000256328"/>
    </source>
</evidence>
<gene>
    <name evidence="2" type="ORF">BP5796_06851</name>
</gene>
<dbReference type="Proteomes" id="UP000256328">
    <property type="component" value="Unassembled WGS sequence"/>
</dbReference>
<evidence type="ECO:0000313" key="2">
    <source>
        <dbReference type="EMBL" id="RDW76030.1"/>
    </source>
</evidence>